<evidence type="ECO:0000313" key="4">
    <source>
        <dbReference type="EMBL" id="NNF06728.1"/>
    </source>
</evidence>
<comment type="caution">
    <text evidence="4">The sequence shown here is derived from an EMBL/GenBank/DDBJ whole genome shotgun (WGS) entry which is preliminary data.</text>
</comment>
<evidence type="ECO:0000259" key="3">
    <source>
        <dbReference type="Pfam" id="PF08338"/>
    </source>
</evidence>
<dbReference type="PANTHER" id="PTHR11092:SF0">
    <property type="entry name" value="EPIMERASE FAMILY PROTEIN SDR39U1"/>
    <property type="match status" value="1"/>
</dbReference>
<dbReference type="InterPro" id="IPR013549">
    <property type="entry name" value="DUF1731"/>
</dbReference>
<dbReference type="CDD" id="cd05242">
    <property type="entry name" value="SDR_a8"/>
    <property type="match status" value="1"/>
</dbReference>
<name>A0A7Y2H2I4_UNCEI</name>
<dbReference type="InterPro" id="IPR001509">
    <property type="entry name" value="Epimerase_deHydtase"/>
</dbReference>
<dbReference type="Pfam" id="PF01370">
    <property type="entry name" value="Epimerase"/>
    <property type="match status" value="1"/>
</dbReference>
<dbReference type="EMBL" id="JABDJR010000322">
    <property type="protein sequence ID" value="NNF06728.1"/>
    <property type="molecule type" value="Genomic_DNA"/>
</dbReference>
<dbReference type="InterPro" id="IPR010099">
    <property type="entry name" value="SDR39U1"/>
</dbReference>
<organism evidence="4 5">
    <name type="scientific">Eiseniibacteriota bacterium</name>
    <dbReference type="NCBI Taxonomy" id="2212470"/>
    <lineage>
        <taxon>Bacteria</taxon>
        <taxon>Candidatus Eiseniibacteriota</taxon>
    </lineage>
</organism>
<dbReference type="InterPro" id="IPR036291">
    <property type="entry name" value="NAD(P)-bd_dom_sf"/>
</dbReference>
<feature type="domain" description="NAD-dependent epimerase/dehydratase" evidence="2">
    <location>
        <begin position="5"/>
        <end position="214"/>
    </location>
</feature>
<feature type="domain" description="DUF1731" evidence="3">
    <location>
        <begin position="249"/>
        <end position="295"/>
    </location>
</feature>
<proteinExistence type="inferred from homology"/>
<evidence type="ECO:0000313" key="5">
    <source>
        <dbReference type="Proteomes" id="UP000547674"/>
    </source>
</evidence>
<evidence type="ECO:0000256" key="1">
    <source>
        <dbReference type="ARBA" id="ARBA00009353"/>
    </source>
</evidence>
<dbReference type="Gene3D" id="3.40.50.720">
    <property type="entry name" value="NAD(P)-binding Rossmann-like Domain"/>
    <property type="match status" value="1"/>
</dbReference>
<dbReference type="AlphaFoldDB" id="A0A7Y2H2I4"/>
<gene>
    <name evidence="4" type="ORF">HKN21_08205</name>
</gene>
<evidence type="ECO:0000259" key="2">
    <source>
        <dbReference type="Pfam" id="PF01370"/>
    </source>
</evidence>
<reference evidence="4 5" key="1">
    <citation type="submission" date="2020-03" db="EMBL/GenBank/DDBJ databases">
        <title>Metabolic flexibility allows generalist bacteria to become dominant in a frequently disturbed ecosystem.</title>
        <authorList>
            <person name="Chen Y.-J."/>
            <person name="Leung P.M."/>
            <person name="Bay S.K."/>
            <person name="Hugenholtz P."/>
            <person name="Kessler A.J."/>
            <person name="Shelley G."/>
            <person name="Waite D.W."/>
            <person name="Cook P.L."/>
            <person name="Greening C."/>
        </authorList>
    </citation>
    <scope>NUCLEOTIDE SEQUENCE [LARGE SCALE GENOMIC DNA]</scope>
    <source>
        <strain evidence="4">SS_bin_28</strain>
    </source>
</reference>
<dbReference type="SUPFAM" id="SSF51735">
    <property type="entry name" value="NAD(P)-binding Rossmann-fold domains"/>
    <property type="match status" value="1"/>
</dbReference>
<dbReference type="Pfam" id="PF08338">
    <property type="entry name" value="DUF1731"/>
    <property type="match status" value="1"/>
</dbReference>
<protein>
    <submittedName>
        <fullName evidence="4">TIGR01777 family protein</fullName>
    </submittedName>
</protein>
<dbReference type="NCBIfam" id="TIGR01777">
    <property type="entry name" value="yfcH"/>
    <property type="match status" value="1"/>
</dbReference>
<dbReference type="PANTHER" id="PTHR11092">
    <property type="entry name" value="SUGAR NUCLEOTIDE EPIMERASE RELATED"/>
    <property type="match status" value="1"/>
</dbReference>
<accession>A0A7Y2H2I4</accession>
<comment type="similarity">
    <text evidence="1">Belongs to the NAD(P)-dependent epimerase/dehydratase family. SDR39U1 subfamily.</text>
</comment>
<dbReference type="Proteomes" id="UP000547674">
    <property type="component" value="Unassembled WGS sequence"/>
</dbReference>
<sequence>MRTGITGGTGFLGRALGQSLLDRGDEVTLFSRRQRQISGYRVAVWDPVKEPLGAAVLETLDAVVHLAGEPVAGGRWSAERKRRIEESRVLGTRHLVEGWKACPTPPKVLLSGSAVGFYGDRGDEILTEASAVGEGFLAEVSKQWEAETEALSKDTRVALLRTGVVLGQGAGALDKMLLPFKLGLGGRLGDGKQWMPWIHVDDWVRQVVFALDNDKLQGPMNLTAPTPVTNQEFTKTMGRVLHRPTVLPVPEFALKLLLGEMANVVMQSQRVLPQASLDEGFVFQHAELTGALEDLIG</sequence>